<dbReference type="EMBL" id="QZWG01000001">
    <property type="protein sequence ID" value="RZC28225.1"/>
    <property type="molecule type" value="Genomic_DNA"/>
</dbReference>
<protein>
    <submittedName>
        <fullName evidence="1">Uncharacterized protein</fullName>
    </submittedName>
</protein>
<dbReference type="Proteomes" id="UP000289340">
    <property type="component" value="Chromosome 1"/>
</dbReference>
<dbReference type="AlphaFoldDB" id="A0A445LY31"/>
<keyword evidence="2" id="KW-1185">Reference proteome</keyword>
<organism evidence="1 2">
    <name type="scientific">Glycine soja</name>
    <name type="common">Wild soybean</name>
    <dbReference type="NCBI Taxonomy" id="3848"/>
    <lineage>
        <taxon>Eukaryota</taxon>
        <taxon>Viridiplantae</taxon>
        <taxon>Streptophyta</taxon>
        <taxon>Embryophyta</taxon>
        <taxon>Tracheophyta</taxon>
        <taxon>Spermatophyta</taxon>
        <taxon>Magnoliopsida</taxon>
        <taxon>eudicotyledons</taxon>
        <taxon>Gunneridae</taxon>
        <taxon>Pentapetalae</taxon>
        <taxon>rosids</taxon>
        <taxon>fabids</taxon>
        <taxon>Fabales</taxon>
        <taxon>Fabaceae</taxon>
        <taxon>Papilionoideae</taxon>
        <taxon>50 kb inversion clade</taxon>
        <taxon>NPAAA clade</taxon>
        <taxon>indigoferoid/millettioid clade</taxon>
        <taxon>Phaseoleae</taxon>
        <taxon>Glycine</taxon>
        <taxon>Glycine subgen. Soja</taxon>
    </lineage>
</organism>
<proteinExistence type="predicted"/>
<name>A0A445LY31_GLYSO</name>
<reference evidence="1 2" key="1">
    <citation type="submission" date="2018-09" db="EMBL/GenBank/DDBJ databases">
        <title>A high-quality reference genome of wild soybean provides a powerful tool to mine soybean genomes.</title>
        <authorList>
            <person name="Xie M."/>
            <person name="Chung C.Y.L."/>
            <person name="Li M.-W."/>
            <person name="Wong F.-L."/>
            <person name="Chan T.-F."/>
            <person name="Lam H.-M."/>
        </authorList>
    </citation>
    <scope>NUCLEOTIDE SEQUENCE [LARGE SCALE GENOMIC DNA]</scope>
    <source>
        <strain evidence="2">cv. W05</strain>
        <tissue evidence="1">Hypocotyl of etiolated seedlings</tissue>
    </source>
</reference>
<comment type="caution">
    <text evidence="1">The sequence shown here is derived from an EMBL/GenBank/DDBJ whole genome shotgun (WGS) entry which is preliminary data.</text>
</comment>
<gene>
    <name evidence="1" type="ORF">D0Y65_000296</name>
</gene>
<sequence>MAQVVKDYSRPEFCVEGLQRHPPGDVQSKTPSLSYLFEVTCRGLTRVLWPEFVICFRPFGKGGMNGTSTKRDFQSGSL</sequence>
<evidence type="ECO:0000313" key="1">
    <source>
        <dbReference type="EMBL" id="RZC28225.1"/>
    </source>
</evidence>
<evidence type="ECO:0000313" key="2">
    <source>
        <dbReference type="Proteomes" id="UP000289340"/>
    </source>
</evidence>
<accession>A0A445LY31</accession>